<gene>
    <name evidence="3" type="ORF">ESW18_20975</name>
    <name evidence="2" type="ORF">LV84_04318</name>
</gene>
<dbReference type="NCBIfam" id="NF033516">
    <property type="entry name" value="transpos_IS3"/>
    <property type="match status" value="1"/>
</dbReference>
<dbReference type="InterPro" id="IPR001584">
    <property type="entry name" value="Integrase_cat-core"/>
</dbReference>
<dbReference type="GO" id="GO:0003676">
    <property type="term" value="F:nucleic acid binding"/>
    <property type="evidence" value="ECO:0007669"/>
    <property type="project" value="InterPro"/>
</dbReference>
<dbReference type="EMBL" id="VORV01000041">
    <property type="protein sequence ID" value="TXD75267.1"/>
    <property type="molecule type" value="Genomic_DNA"/>
</dbReference>
<reference evidence="2 4" key="1">
    <citation type="submission" date="2018-06" db="EMBL/GenBank/DDBJ databases">
        <title>Genomic Encyclopedia of Archaeal and Bacterial Type Strains, Phase II (KMG-II): from individual species to whole genera.</title>
        <authorList>
            <person name="Goeker M."/>
        </authorList>
    </citation>
    <scope>NUCLEOTIDE SEQUENCE [LARGE SCALE GENOMIC DNA]</scope>
    <source>
        <strain evidence="2 4">DSM 22686</strain>
    </source>
</reference>
<proteinExistence type="predicted"/>
<evidence type="ECO:0000259" key="1">
    <source>
        <dbReference type="PROSITE" id="PS50994"/>
    </source>
</evidence>
<dbReference type="InterPro" id="IPR048020">
    <property type="entry name" value="Transpos_IS3"/>
</dbReference>
<organism evidence="2 4">
    <name type="scientific">Algoriphagus ratkowskyi</name>
    <dbReference type="NCBI Taxonomy" id="57028"/>
    <lineage>
        <taxon>Bacteria</taxon>
        <taxon>Pseudomonadati</taxon>
        <taxon>Bacteroidota</taxon>
        <taxon>Cytophagia</taxon>
        <taxon>Cytophagales</taxon>
        <taxon>Cyclobacteriaceae</taxon>
        <taxon>Algoriphagus</taxon>
    </lineage>
</organism>
<accession>A0A2W7R3X6</accession>
<dbReference type="OrthoDB" id="936265at2"/>
<dbReference type="Gene3D" id="3.30.420.10">
    <property type="entry name" value="Ribonuclease H-like superfamily/Ribonuclease H"/>
    <property type="match status" value="1"/>
</dbReference>
<protein>
    <submittedName>
        <fullName evidence="3">IS3 family transposase</fullName>
    </submittedName>
    <submittedName>
        <fullName evidence="2">Transposase InsO family protein</fullName>
    </submittedName>
</protein>
<feature type="domain" description="Integrase catalytic" evidence="1">
    <location>
        <begin position="105"/>
        <end position="267"/>
    </location>
</feature>
<comment type="caution">
    <text evidence="2">The sequence shown here is derived from an EMBL/GenBank/DDBJ whole genome shotgun (WGS) entry which is preliminary data.</text>
</comment>
<dbReference type="GO" id="GO:0015074">
    <property type="term" value="P:DNA integration"/>
    <property type="evidence" value="ECO:0007669"/>
    <property type="project" value="InterPro"/>
</dbReference>
<keyword evidence="5" id="KW-1185">Reference proteome</keyword>
<reference evidence="3 5" key="2">
    <citation type="submission" date="2019-08" db="EMBL/GenBank/DDBJ databases">
        <title>Genome of Algoriphagus ratkowskyi IC026.</title>
        <authorList>
            <person name="Bowman J.P."/>
        </authorList>
    </citation>
    <scope>NUCLEOTIDE SEQUENCE [LARGE SCALE GENOMIC DNA]</scope>
    <source>
        <strain evidence="3 5">IC026</strain>
    </source>
</reference>
<evidence type="ECO:0000313" key="4">
    <source>
        <dbReference type="Proteomes" id="UP000249115"/>
    </source>
</evidence>
<dbReference type="PANTHER" id="PTHR46889:SF5">
    <property type="entry name" value="INTEGRASE PROTEIN"/>
    <property type="match status" value="1"/>
</dbReference>
<dbReference type="Pfam" id="PF13683">
    <property type="entry name" value="rve_3"/>
    <property type="match status" value="1"/>
</dbReference>
<dbReference type="SUPFAM" id="SSF53098">
    <property type="entry name" value="Ribonuclease H-like"/>
    <property type="match status" value="1"/>
</dbReference>
<dbReference type="InterPro" id="IPR036397">
    <property type="entry name" value="RNaseH_sf"/>
</dbReference>
<dbReference type="AlphaFoldDB" id="A0A2W7R3X6"/>
<evidence type="ECO:0000313" key="5">
    <source>
        <dbReference type="Proteomes" id="UP000321927"/>
    </source>
</evidence>
<evidence type="ECO:0000313" key="3">
    <source>
        <dbReference type="EMBL" id="TXD75267.1"/>
    </source>
</evidence>
<dbReference type="PROSITE" id="PS50994">
    <property type="entry name" value="INTEGRASE"/>
    <property type="match status" value="1"/>
</dbReference>
<dbReference type="Proteomes" id="UP000321927">
    <property type="component" value="Unassembled WGS sequence"/>
</dbReference>
<sequence>MSYSLNELYRTVGVSKQAVQQARIRQESFDRELFELVSLVDQLKEEHPGCGVEKMYYTLKPSWMGRDKFCEVFLELGYGVQRVRNYHRTTFRGELHYPNLIEGMSVSRPFQVIQSDITYFSLGQEHYYLIFIIDVYTRLIVGYAASDHMRTEANSGALKMALKVMEYQPWGIIHHSDRGSQYGSHEYTQQLDSNNIRISMGVVAWENAYAERVNGIIKNEYLKRWEIKDFKDLTRKVAKAVNHYNEKRKHRAFNMRHTPMSFYKNLIDLPTQERPTVSIYTQGRKNFERASSPFEVYPREEPLAHVCPMEINKC</sequence>
<dbReference type="InterPro" id="IPR012337">
    <property type="entry name" value="RNaseH-like_sf"/>
</dbReference>
<dbReference type="Pfam" id="PF00665">
    <property type="entry name" value="rve"/>
    <property type="match status" value="1"/>
</dbReference>
<dbReference type="RefSeq" id="WP_086503461.1">
    <property type="nucleotide sequence ID" value="NZ_MSSV01000052.1"/>
</dbReference>
<evidence type="ECO:0000313" key="2">
    <source>
        <dbReference type="EMBL" id="PZX48799.1"/>
    </source>
</evidence>
<dbReference type="Proteomes" id="UP000249115">
    <property type="component" value="Unassembled WGS sequence"/>
</dbReference>
<dbReference type="EMBL" id="QKZU01000043">
    <property type="protein sequence ID" value="PZX48799.1"/>
    <property type="molecule type" value="Genomic_DNA"/>
</dbReference>
<dbReference type="InterPro" id="IPR050900">
    <property type="entry name" value="Transposase_IS3/IS150/IS904"/>
</dbReference>
<dbReference type="PANTHER" id="PTHR46889">
    <property type="entry name" value="TRANSPOSASE INSF FOR INSERTION SEQUENCE IS3B-RELATED"/>
    <property type="match status" value="1"/>
</dbReference>
<name>A0A2W7R3X6_9BACT</name>